<sequence length="53" mass="6472">MLKQKSDAFKVFKQFKTLLIGLKWIFKVKKNPQGEIIRHKWGQVNYEICERYN</sequence>
<name>A0A7I8L2S8_SPIIN</name>
<dbReference type="Proteomes" id="UP000663760">
    <property type="component" value="Chromosome 10"/>
</dbReference>
<evidence type="ECO:0000313" key="1">
    <source>
        <dbReference type="EMBL" id="CAA7404343.1"/>
    </source>
</evidence>
<evidence type="ECO:0000313" key="2">
    <source>
        <dbReference type="Proteomes" id="UP000663760"/>
    </source>
</evidence>
<organism evidence="1 2">
    <name type="scientific">Spirodela intermedia</name>
    <name type="common">Intermediate duckweed</name>
    <dbReference type="NCBI Taxonomy" id="51605"/>
    <lineage>
        <taxon>Eukaryota</taxon>
        <taxon>Viridiplantae</taxon>
        <taxon>Streptophyta</taxon>
        <taxon>Embryophyta</taxon>
        <taxon>Tracheophyta</taxon>
        <taxon>Spermatophyta</taxon>
        <taxon>Magnoliopsida</taxon>
        <taxon>Liliopsida</taxon>
        <taxon>Araceae</taxon>
        <taxon>Lemnoideae</taxon>
        <taxon>Spirodela</taxon>
    </lineage>
</organism>
<dbReference type="AlphaFoldDB" id="A0A7I8L2S8"/>
<protein>
    <submittedName>
        <fullName evidence="1">Uncharacterized protein</fullName>
    </submittedName>
</protein>
<reference evidence="1" key="1">
    <citation type="submission" date="2020-02" db="EMBL/GenBank/DDBJ databases">
        <authorList>
            <person name="Scholz U."/>
            <person name="Mascher M."/>
            <person name="Fiebig A."/>
        </authorList>
    </citation>
    <scope>NUCLEOTIDE SEQUENCE</scope>
</reference>
<accession>A0A7I8L2S8</accession>
<keyword evidence="2" id="KW-1185">Reference proteome</keyword>
<dbReference type="EMBL" id="LR746273">
    <property type="protein sequence ID" value="CAA7404343.1"/>
    <property type="molecule type" value="Genomic_DNA"/>
</dbReference>
<proteinExistence type="predicted"/>
<gene>
    <name evidence="1" type="ORF">SI8410_10015021</name>
</gene>